<dbReference type="PROSITE" id="PS51882">
    <property type="entry name" value="G_ALPHA"/>
    <property type="match status" value="1"/>
</dbReference>
<dbReference type="Gene3D" id="1.10.400.10">
    <property type="entry name" value="GI Alpha 1, domain 2-like"/>
    <property type="match status" value="1"/>
</dbReference>
<feature type="binding site" evidence="5">
    <location>
        <position position="358"/>
    </location>
    <ligand>
        <name>GTP</name>
        <dbReference type="ChEBI" id="CHEBI:37565"/>
    </ligand>
</feature>
<dbReference type="InterPro" id="IPR011025">
    <property type="entry name" value="GproteinA_insert"/>
</dbReference>
<dbReference type="CDD" id="cd22249">
    <property type="entry name" value="UDM1_RNF168_RNF169-like"/>
    <property type="match status" value="1"/>
</dbReference>
<dbReference type="GO" id="GO:0005834">
    <property type="term" value="C:heterotrimeric G-protein complex"/>
    <property type="evidence" value="ECO:0007669"/>
    <property type="project" value="TreeGrafter"/>
</dbReference>
<feature type="compositionally biased region" description="Basic and acidic residues" evidence="7">
    <location>
        <begin position="27"/>
        <end position="58"/>
    </location>
</feature>
<dbReference type="GO" id="GO:0007188">
    <property type="term" value="P:adenylate cyclase-modulating G protein-coupled receptor signaling pathway"/>
    <property type="evidence" value="ECO:0007669"/>
    <property type="project" value="TreeGrafter"/>
</dbReference>
<dbReference type="GO" id="GO:0003924">
    <property type="term" value="F:GTPase activity"/>
    <property type="evidence" value="ECO:0007669"/>
    <property type="project" value="InterPro"/>
</dbReference>
<keyword evidence="2 5" id="KW-0547">Nucleotide-binding</keyword>
<organism evidence="8 9">
    <name type="scientific">Ambispora gerdemannii</name>
    <dbReference type="NCBI Taxonomy" id="144530"/>
    <lineage>
        <taxon>Eukaryota</taxon>
        <taxon>Fungi</taxon>
        <taxon>Fungi incertae sedis</taxon>
        <taxon>Mucoromycota</taxon>
        <taxon>Glomeromycotina</taxon>
        <taxon>Glomeromycetes</taxon>
        <taxon>Archaeosporales</taxon>
        <taxon>Ambisporaceae</taxon>
        <taxon>Ambispora</taxon>
    </lineage>
</organism>
<accession>A0A9N8ZPB8</accession>
<feature type="binding site" evidence="5">
    <location>
        <begin position="201"/>
        <end position="202"/>
    </location>
    <ligand>
        <name>GTP</name>
        <dbReference type="ChEBI" id="CHEBI:37565"/>
    </ligand>
</feature>
<keyword evidence="6" id="KW-0460">Magnesium</keyword>
<keyword evidence="9" id="KW-1185">Reference proteome</keyword>
<evidence type="ECO:0000256" key="7">
    <source>
        <dbReference type="SAM" id="MobiDB-lite"/>
    </source>
</evidence>
<dbReference type="PANTHER" id="PTHR10218">
    <property type="entry name" value="GTP-BINDING PROTEIN ALPHA SUBUNIT"/>
    <property type="match status" value="1"/>
</dbReference>
<dbReference type="Pfam" id="PF00503">
    <property type="entry name" value="G-alpha"/>
    <property type="match status" value="2"/>
</dbReference>
<feature type="binding site" evidence="5">
    <location>
        <begin position="73"/>
        <end position="78"/>
    </location>
    <ligand>
        <name>GTP</name>
        <dbReference type="ChEBI" id="CHEBI:37565"/>
    </ligand>
</feature>
<reference evidence="8" key="1">
    <citation type="submission" date="2021-06" db="EMBL/GenBank/DDBJ databases">
        <authorList>
            <person name="Kallberg Y."/>
            <person name="Tangrot J."/>
            <person name="Rosling A."/>
        </authorList>
    </citation>
    <scope>NUCLEOTIDE SEQUENCE</scope>
    <source>
        <strain evidence="8">MT106</strain>
    </source>
</reference>
<feature type="binding site" evidence="5">
    <location>
        <begin position="302"/>
        <end position="305"/>
    </location>
    <ligand>
        <name>GTP</name>
        <dbReference type="ChEBI" id="CHEBI:37565"/>
    </ligand>
</feature>
<dbReference type="SMART" id="SM00275">
    <property type="entry name" value="G_alpha"/>
    <property type="match status" value="1"/>
</dbReference>
<proteinExistence type="predicted"/>
<keyword evidence="4" id="KW-0807">Transducer</keyword>
<dbReference type="EMBL" id="CAJVPL010000485">
    <property type="protein sequence ID" value="CAG8502275.1"/>
    <property type="molecule type" value="Genomic_DNA"/>
</dbReference>
<dbReference type="OrthoDB" id="5817230at2759"/>
<keyword evidence="1 6" id="KW-0479">Metal-binding</keyword>
<dbReference type="CDD" id="cd00066">
    <property type="entry name" value="G-alpha"/>
    <property type="match status" value="1"/>
</dbReference>
<dbReference type="AlphaFoldDB" id="A0A9N8ZPB8"/>
<evidence type="ECO:0000313" key="9">
    <source>
        <dbReference type="Proteomes" id="UP000789831"/>
    </source>
</evidence>
<evidence type="ECO:0000256" key="6">
    <source>
        <dbReference type="PIRSR" id="PIRSR601019-2"/>
    </source>
</evidence>
<keyword evidence="3 5" id="KW-0342">GTP-binding</keyword>
<name>A0A9N8ZPB8_9GLOM</name>
<dbReference type="Gene3D" id="3.40.50.300">
    <property type="entry name" value="P-loop containing nucleotide triphosphate hydrolases"/>
    <property type="match status" value="2"/>
</dbReference>
<dbReference type="SUPFAM" id="SSF52540">
    <property type="entry name" value="P-loop containing nucleoside triphosphate hydrolases"/>
    <property type="match status" value="1"/>
</dbReference>
<feature type="binding site" evidence="5">
    <location>
        <begin position="226"/>
        <end position="232"/>
    </location>
    <ligand>
        <name>GTP</name>
        <dbReference type="ChEBI" id="CHEBI:37565"/>
    </ligand>
</feature>
<dbReference type="PANTHER" id="PTHR10218:SF360">
    <property type="entry name" value="GUANINE NUCLEOTIDE-BINDING PROTEIN SUBUNIT ALPHA HOMOLOG"/>
    <property type="match status" value="1"/>
</dbReference>
<dbReference type="GO" id="GO:0005525">
    <property type="term" value="F:GTP binding"/>
    <property type="evidence" value="ECO:0007669"/>
    <property type="project" value="UniProtKB-KW"/>
</dbReference>
<dbReference type="InterPro" id="IPR001019">
    <property type="entry name" value="Gprotein_alpha_su"/>
</dbReference>
<dbReference type="GO" id="GO:0001664">
    <property type="term" value="F:G protein-coupled receptor binding"/>
    <property type="evidence" value="ECO:0007669"/>
    <property type="project" value="TreeGrafter"/>
</dbReference>
<dbReference type="Proteomes" id="UP000789831">
    <property type="component" value="Unassembled WGS sequence"/>
</dbReference>
<dbReference type="GO" id="GO:0005737">
    <property type="term" value="C:cytoplasm"/>
    <property type="evidence" value="ECO:0007669"/>
    <property type="project" value="TreeGrafter"/>
</dbReference>
<dbReference type="PRINTS" id="PR00318">
    <property type="entry name" value="GPROTEINA"/>
</dbReference>
<evidence type="ECO:0000256" key="1">
    <source>
        <dbReference type="ARBA" id="ARBA00022723"/>
    </source>
</evidence>
<evidence type="ECO:0000256" key="5">
    <source>
        <dbReference type="PIRSR" id="PIRSR601019-1"/>
    </source>
</evidence>
<evidence type="ECO:0000256" key="3">
    <source>
        <dbReference type="ARBA" id="ARBA00023134"/>
    </source>
</evidence>
<feature type="region of interest" description="Disordered" evidence="7">
    <location>
        <begin position="1"/>
        <end position="58"/>
    </location>
</feature>
<evidence type="ECO:0000256" key="4">
    <source>
        <dbReference type="ARBA" id="ARBA00023224"/>
    </source>
</evidence>
<sequence>MASSTHSMAMSDLGDPLKPYIPPNETPEEKKRRIQREKEAKKHSEAIDRQLKAEKEEMDRTKSAKLLLLGSSESGKTTVLKQLKIIHGNGLEEERRQYSRIVHLNVLTAMKALTNALEHFGHSLADPKNEEHLEKFQMLTTIKVTLNRNSLTVQAAIRDKKSDDDTASETFREHSESIQALWSDAAIRKCFENASDIGLQDSAKYFLDHVERFAQPDYVPTDDDILQARVRTIGVTEHEFRIKGSDPEIFRIFDVGGHRSQPFDQTLEEDEKVNRMRDSLQLFDTICNHPLFVNTSVILFLNKIDILKKKIQKVKVKEFFEQYKGANDFQSVTKFFQRQFLAKNSNPEKHIYVHFTHATDTKQMRVIVASVNDIVQRMNLRASGLI</sequence>
<dbReference type="SUPFAM" id="SSF47895">
    <property type="entry name" value="Transducin (alpha subunit), insertion domain"/>
    <property type="match status" value="1"/>
</dbReference>
<dbReference type="InterPro" id="IPR027417">
    <property type="entry name" value="P-loop_NTPase"/>
</dbReference>
<protein>
    <submittedName>
        <fullName evidence="8">8097_t:CDS:1</fullName>
    </submittedName>
</protein>
<feature type="binding site" evidence="6">
    <location>
        <position position="77"/>
    </location>
    <ligand>
        <name>Mg(2+)</name>
        <dbReference type="ChEBI" id="CHEBI:18420"/>
    </ligand>
</feature>
<dbReference type="GO" id="GO:0046872">
    <property type="term" value="F:metal ion binding"/>
    <property type="evidence" value="ECO:0007669"/>
    <property type="project" value="UniProtKB-KW"/>
</dbReference>
<evidence type="ECO:0000313" key="8">
    <source>
        <dbReference type="EMBL" id="CAG8502275.1"/>
    </source>
</evidence>
<gene>
    <name evidence="8" type="ORF">AGERDE_LOCUS4308</name>
</gene>
<feature type="binding site" evidence="6">
    <location>
        <position position="232"/>
    </location>
    <ligand>
        <name>Mg(2+)</name>
        <dbReference type="ChEBI" id="CHEBI:18420"/>
    </ligand>
</feature>
<dbReference type="GO" id="GO:0031683">
    <property type="term" value="F:G-protein beta/gamma-subunit complex binding"/>
    <property type="evidence" value="ECO:0007669"/>
    <property type="project" value="InterPro"/>
</dbReference>
<dbReference type="FunFam" id="3.40.50.300:FF:000692">
    <property type="entry name" value="Guanine nucleotide-binding protein subunit alpha"/>
    <property type="match status" value="1"/>
</dbReference>
<evidence type="ECO:0000256" key="2">
    <source>
        <dbReference type="ARBA" id="ARBA00022741"/>
    </source>
</evidence>
<comment type="caution">
    <text evidence="8">The sequence shown here is derived from an EMBL/GenBank/DDBJ whole genome shotgun (WGS) entry which is preliminary data.</text>
</comment>